<sequence length="108" mass="12618">MNTQFKKGSLELCVLAFIKEKEQYGYQLAQNIGKYIDIADGTLYPLLRRLVKEGYLRTYFEESTEGPARKYYVLNEQGETRLETVHSEWTVYVKAVNQLLEETLTQGR</sequence>
<gene>
    <name evidence="2" type="ORF">ACFSX4_12730</name>
</gene>
<comment type="caution">
    <text evidence="2">The sequence shown here is derived from an EMBL/GenBank/DDBJ whole genome shotgun (WGS) entry which is preliminary data.</text>
</comment>
<evidence type="ECO:0000313" key="2">
    <source>
        <dbReference type="EMBL" id="MFD2831332.1"/>
    </source>
</evidence>
<proteinExistence type="predicted"/>
<dbReference type="RefSeq" id="WP_377775492.1">
    <property type="nucleotide sequence ID" value="NZ_JBHUOQ010000005.1"/>
</dbReference>
<feature type="domain" description="Transcription regulator PadR N-terminal" evidence="1">
    <location>
        <begin position="14"/>
        <end position="83"/>
    </location>
</feature>
<evidence type="ECO:0000259" key="1">
    <source>
        <dbReference type="Pfam" id="PF03551"/>
    </source>
</evidence>
<dbReference type="InterPro" id="IPR036390">
    <property type="entry name" value="WH_DNA-bd_sf"/>
</dbReference>
<dbReference type="InterPro" id="IPR036388">
    <property type="entry name" value="WH-like_DNA-bd_sf"/>
</dbReference>
<dbReference type="Pfam" id="PF03551">
    <property type="entry name" value="PadR"/>
    <property type="match status" value="1"/>
</dbReference>
<reference evidence="3" key="1">
    <citation type="journal article" date="2019" name="Int. J. Syst. Evol. Microbiol.">
        <title>The Global Catalogue of Microorganisms (GCM) 10K type strain sequencing project: providing services to taxonomists for standard genome sequencing and annotation.</title>
        <authorList>
            <consortium name="The Broad Institute Genomics Platform"/>
            <consortium name="The Broad Institute Genome Sequencing Center for Infectious Disease"/>
            <person name="Wu L."/>
            <person name="Ma J."/>
        </authorList>
    </citation>
    <scope>NUCLEOTIDE SEQUENCE [LARGE SCALE GENOMIC DNA]</scope>
    <source>
        <strain evidence="3">KCTC 33575</strain>
    </source>
</reference>
<accession>A0ABW5WZ65</accession>
<dbReference type="SUPFAM" id="SSF46785">
    <property type="entry name" value="Winged helix' DNA-binding domain"/>
    <property type="match status" value="1"/>
</dbReference>
<dbReference type="PANTHER" id="PTHR33169:SF24">
    <property type="entry name" value="TRANSCRIPTIONAL REGULATOR, PADR FAMILY"/>
    <property type="match status" value="1"/>
</dbReference>
<dbReference type="InterPro" id="IPR052509">
    <property type="entry name" value="Metal_resp_DNA-bind_regulator"/>
</dbReference>
<name>A0ABW5WZ65_9STAP</name>
<dbReference type="InterPro" id="IPR005149">
    <property type="entry name" value="Tscrpt_reg_PadR_N"/>
</dbReference>
<protein>
    <submittedName>
        <fullName evidence="2">PadR family transcriptional regulator</fullName>
    </submittedName>
</protein>
<keyword evidence="3" id="KW-1185">Reference proteome</keyword>
<evidence type="ECO:0000313" key="3">
    <source>
        <dbReference type="Proteomes" id="UP001597519"/>
    </source>
</evidence>
<dbReference type="Proteomes" id="UP001597519">
    <property type="component" value="Unassembled WGS sequence"/>
</dbReference>
<dbReference type="PANTHER" id="PTHR33169">
    <property type="entry name" value="PADR-FAMILY TRANSCRIPTIONAL REGULATOR"/>
    <property type="match status" value="1"/>
</dbReference>
<dbReference type="Gene3D" id="1.10.10.10">
    <property type="entry name" value="Winged helix-like DNA-binding domain superfamily/Winged helix DNA-binding domain"/>
    <property type="match status" value="1"/>
</dbReference>
<dbReference type="EMBL" id="JBHUOQ010000005">
    <property type="protein sequence ID" value="MFD2831332.1"/>
    <property type="molecule type" value="Genomic_DNA"/>
</dbReference>
<organism evidence="2 3">
    <name type="scientific">Corticicoccus populi</name>
    <dbReference type="NCBI Taxonomy" id="1812821"/>
    <lineage>
        <taxon>Bacteria</taxon>
        <taxon>Bacillati</taxon>
        <taxon>Bacillota</taxon>
        <taxon>Bacilli</taxon>
        <taxon>Bacillales</taxon>
        <taxon>Staphylococcaceae</taxon>
        <taxon>Corticicoccus</taxon>
    </lineage>
</organism>